<protein>
    <submittedName>
        <fullName evidence="1">Uncharacterized protein</fullName>
    </submittedName>
</protein>
<reference evidence="1" key="1">
    <citation type="journal article" date="2014" name="Front. Microbiol.">
        <title>High frequency of phylogenetically diverse reductive dehalogenase-homologous genes in deep subseafloor sedimentary metagenomes.</title>
        <authorList>
            <person name="Kawai M."/>
            <person name="Futagami T."/>
            <person name="Toyoda A."/>
            <person name="Takaki Y."/>
            <person name="Nishi S."/>
            <person name="Hori S."/>
            <person name="Arai W."/>
            <person name="Tsubouchi T."/>
            <person name="Morono Y."/>
            <person name="Uchiyama I."/>
            <person name="Ito T."/>
            <person name="Fujiyama A."/>
            <person name="Inagaki F."/>
            <person name="Takami H."/>
        </authorList>
    </citation>
    <scope>NUCLEOTIDE SEQUENCE</scope>
    <source>
        <strain evidence="1">Expedition CK06-06</strain>
    </source>
</reference>
<feature type="non-terminal residue" evidence="1">
    <location>
        <position position="1"/>
    </location>
</feature>
<proteinExistence type="predicted"/>
<dbReference type="EMBL" id="BARS01052607">
    <property type="protein sequence ID" value="GAG43979.1"/>
    <property type="molecule type" value="Genomic_DNA"/>
</dbReference>
<gene>
    <name evidence="1" type="ORF">S01H1_78192</name>
</gene>
<name>X0XLE2_9ZZZZ</name>
<accession>X0XLE2</accession>
<sequence length="29" mass="3026">TLWGESLIFRLPGARPTGPAKTAEGEGTL</sequence>
<comment type="caution">
    <text evidence="1">The sequence shown here is derived from an EMBL/GenBank/DDBJ whole genome shotgun (WGS) entry which is preliminary data.</text>
</comment>
<dbReference type="AlphaFoldDB" id="X0XLE2"/>
<evidence type="ECO:0000313" key="1">
    <source>
        <dbReference type="EMBL" id="GAG43979.1"/>
    </source>
</evidence>
<organism evidence="1">
    <name type="scientific">marine sediment metagenome</name>
    <dbReference type="NCBI Taxonomy" id="412755"/>
    <lineage>
        <taxon>unclassified sequences</taxon>
        <taxon>metagenomes</taxon>
        <taxon>ecological metagenomes</taxon>
    </lineage>
</organism>